<keyword evidence="2" id="KW-1185">Reference proteome</keyword>
<sequence length="144" mass="16084">MRTVLDVVGVCLLAAVLLLVAFACRRRLISRDGGTFDCSLQLAEKDHGRGWALGLARYVGDELQWFRVFSLAWWPKLTVNRRQLQGVQTRRPIGNEPLVTYAGHVIVDAELKDKTVHFAMTEEALTGVLAWMESAPPGTTATYR</sequence>
<dbReference type="Proteomes" id="UP001589890">
    <property type="component" value="Unassembled WGS sequence"/>
</dbReference>
<name>A0ABV6QS20_9ACTN</name>
<evidence type="ECO:0000313" key="1">
    <source>
        <dbReference type="EMBL" id="MFC0626796.1"/>
    </source>
</evidence>
<gene>
    <name evidence="1" type="ORF">ACFFGN_22140</name>
</gene>
<proteinExistence type="predicted"/>
<evidence type="ECO:0000313" key="2">
    <source>
        <dbReference type="Proteomes" id="UP001589890"/>
    </source>
</evidence>
<dbReference type="Pfam" id="PF10739">
    <property type="entry name" value="DUF2550"/>
    <property type="match status" value="1"/>
</dbReference>
<comment type="caution">
    <text evidence="1">The sequence shown here is derived from an EMBL/GenBank/DDBJ whole genome shotgun (WGS) entry which is preliminary data.</text>
</comment>
<accession>A0ABV6QS20</accession>
<dbReference type="RefSeq" id="WP_380050796.1">
    <property type="nucleotide sequence ID" value="NZ_JBHLTC010000029.1"/>
</dbReference>
<dbReference type="InterPro" id="IPR019675">
    <property type="entry name" value="DUF2550"/>
</dbReference>
<dbReference type="EMBL" id="JBHLTC010000029">
    <property type="protein sequence ID" value="MFC0626796.1"/>
    <property type="molecule type" value="Genomic_DNA"/>
</dbReference>
<protein>
    <submittedName>
        <fullName evidence="1">DUF2550 domain-containing protein</fullName>
    </submittedName>
</protein>
<dbReference type="PROSITE" id="PS51257">
    <property type="entry name" value="PROKAR_LIPOPROTEIN"/>
    <property type="match status" value="1"/>
</dbReference>
<organism evidence="1 2">
    <name type="scientific">Kribbella deserti</name>
    <dbReference type="NCBI Taxonomy" id="1926257"/>
    <lineage>
        <taxon>Bacteria</taxon>
        <taxon>Bacillati</taxon>
        <taxon>Actinomycetota</taxon>
        <taxon>Actinomycetes</taxon>
        <taxon>Propionibacteriales</taxon>
        <taxon>Kribbellaceae</taxon>
        <taxon>Kribbella</taxon>
    </lineage>
</organism>
<reference evidence="1 2" key="1">
    <citation type="submission" date="2024-09" db="EMBL/GenBank/DDBJ databases">
        <authorList>
            <person name="Sun Q."/>
            <person name="Mori K."/>
        </authorList>
    </citation>
    <scope>NUCLEOTIDE SEQUENCE [LARGE SCALE GENOMIC DNA]</scope>
    <source>
        <strain evidence="1 2">CGMCC 1.15906</strain>
    </source>
</reference>